<dbReference type="InterPro" id="IPR010621">
    <property type="entry name" value="DUF1214"/>
</dbReference>
<organism evidence="3 4">
    <name type="scientific">Hyaloscypha variabilis (strain UAMH 11265 / GT02V1 / F)</name>
    <name type="common">Meliniomyces variabilis</name>
    <dbReference type="NCBI Taxonomy" id="1149755"/>
    <lineage>
        <taxon>Eukaryota</taxon>
        <taxon>Fungi</taxon>
        <taxon>Dikarya</taxon>
        <taxon>Ascomycota</taxon>
        <taxon>Pezizomycotina</taxon>
        <taxon>Leotiomycetes</taxon>
        <taxon>Helotiales</taxon>
        <taxon>Hyaloscyphaceae</taxon>
        <taxon>Hyaloscypha</taxon>
        <taxon>Hyaloscypha variabilis</taxon>
    </lineage>
</organism>
<protein>
    <submittedName>
        <fullName evidence="3">DUF1214-domain-containing protein</fullName>
    </submittedName>
</protein>
<dbReference type="Gene3D" id="2.60.40.1610">
    <property type="entry name" value="Domain of unknown function DUF1254"/>
    <property type="match status" value="1"/>
</dbReference>
<dbReference type="AlphaFoldDB" id="A0A2J6RPI7"/>
<accession>A0A2J6RPI7</accession>
<proteinExistence type="predicted"/>
<dbReference type="SUPFAM" id="SSF160935">
    <property type="entry name" value="VPA0735-like"/>
    <property type="match status" value="1"/>
</dbReference>
<dbReference type="Proteomes" id="UP000235786">
    <property type="component" value="Unassembled WGS sequence"/>
</dbReference>
<dbReference type="OrthoDB" id="2018906at2759"/>
<evidence type="ECO:0000313" key="3">
    <source>
        <dbReference type="EMBL" id="PMD40429.1"/>
    </source>
</evidence>
<evidence type="ECO:0000259" key="1">
    <source>
        <dbReference type="Pfam" id="PF06742"/>
    </source>
</evidence>
<evidence type="ECO:0000259" key="2">
    <source>
        <dbReference type="Pfam" id="PF06863"/>
    </source>
</evidence>
<keyword evidence="4" id="KW-1185">Reference proteome</keyword>
<dbReference type="InterPro" id="IPR037050">
    <property type="entry name" value="DUF1254_sf"/>
</dbReference>
<evidence type="ECO:0000313" key="4">
    <source>
        <dbReference type="Proteomes" id="UP000235786"/>
    </source>
</evidence>
<dbReference type="Gene3D" id="2.60.120.600">
    <property type="entry name" value="Domain of unknown function DUF1214, C-terminal domain"/>
    <property type="match status" value="1"/>
</dbReference>
<reference evidence="3 4" key="1">
    <citation type="submission" date="2016-04" db="EMBL/GenBank/DDBJ databases">
        <title>A degradative enzymes factory behind the ericoid mycorrhizal symbiosis.</title>
        <authorList>
            <consortium name="DOE Joint Genome Institute"/>
            <person name="Martino E."/>
            <person name="Morin E."/>
            <person name="Grelet G."/>
            <person name="Kuo A."/>
            <person name="Kohler A."/>
            <person name="Daghino S."/>
            <person name="Barry K."/>
            <person name="Choi C."/>
            <person name="Cichocki N."/>
            <person name="Clum A."/>
            <person name="Copeland A."/>
            <person name="Hainaut M."/>
            <person name="Haridas S."/>
            <person name="Labutti K."/>
            <person name="Lindquist E."/>
            <person name="Lipzen A."/>
            <person name="Khouja H.-R."/>
            <person name="Murat C."/>
            <person name="Ohm R."/>
            <person name="Olson A."/>
            <person name="Spatafora J."/>
            <person name="Veneault-Fourrey C."/>
            <person name="Henrissat B."/>
            <person name="Grigoriev I."/>
            <person name="Martin F."/>
            <person name="Perotto S."/>
        </authorList>
    </citation>
    <scope>NUCLEOTIDE SEQUENCE [LARGE SCALE GENOMIC DNA]</scope>
    <source>
        <strain evidence="3 4">F</strain>
    </source>
</reference>
<feature type="domain" description="DUF1214" evidence="1">
    <location>
        <begin position="308"/>
        <end position="424"/>
    </location>
</feature>
<dbReference type="PANTHER" id="PTHR36509:SF3">
    <property type="entry name" value="SIGNAL PEPTIDE PROTEIN"/>
    <property type="match status" value="1"/>
</dbReference>
<name>A0A2J6RPI7_HYAVF</name>
<dbReference type="PANTHER" id="PTHR36509">
    <property type="entry name" value="BLL3101 PROTEIN"/>
    <property type="match status" value="1"/>
</dbReference>
<dbReference type="Pfam" id="PF06742">
    <property type="entry name" value="DUF1214"/>
    <property type="match status" value="1"/>
</dbReference>
<dbReference type="InterPro" id="IPR010679">
    <property type="entry name" value="DUF1254"/>
</dbReference>
<dbReference type="EMBL" id="KZ613945">
    <property type="protein sequence ID" value="PMD40429.1"/>
    <property type="molecule type" value="Genomic_DNA"/>
</dbReference>
<feature type="domain" description="DUF1254" evidence="2">
    <location>
        <begin position="33"/>
        <end position="167"/>
    </location>
</feature>
<sequence length="447" mass="49117">MSALNATVFALQYGLPLYSYAKLALPFVEGNAVNLLVHSTEFATPQSTIVLLPNVDTLYSTALYDLSQNDLQVTIPDIGPDRYWSFAFYDPFGNNFATISSIHNEPGGEYLLQYVEDVTWGFQPLVPKDSSSEYQGYVTSPTIDGTILGRILVKNDIQDVTHVQSYINASNALSIPRKSSTSASLTARNLEPYSTEATPLAILNLLANFFDTNPPFNISASAVEDLNTIILDAGIYGGSYHQQPDLDLSEAYDLAVSALQNSVSTIFKPFNNGWHHSVPQGLFSDNYIDRAATAATAYLELTSDQVLYAMTENQQMQLSSNESYLYTFSGRPPLANDGFWSLTLYNADGYLVENSLNKYSVGDRSNITFPDGTLVYGNDSVTRDGVFQVLVQAASVEPPKNWTNNWLPCPSDSIFSTTLRLYAPLAALSDGTYQYPIITKGQAISHK</sequence>
<gene>
    <name evidence="3" type="ORF">L207DRAFT_582634</name>
</gene>
<dbReference type="Pfam" id="PF06863">
    <property type="entry name" value="DUF1254"/>
    <property type="match status" value="1"/>
</dbReference>
<dbReference type="InterPro" id="IPR037049">
    <property type="entry name" value="DUF1214_C_sf"/>
</dbReference>